<keyword evidence="7" id="KW-1185">Reference proteome</keyword>
<dbReference type="CDD" id="cd14688">
    <property type="entry name" value="bZIP_YAP"/>
    <property type="match status" value="1"/>
</dbReference>
<feature type="domain" description="BZIP" evidence="5">
    <location>
        <begin position="146"/>
        <end position="209"/>
    </location>
</feature>
<dbReference type="PANTHER" id="PTHR40621">
    <property type="entry name" value="TRANSCRIPTION FACTOR KAPC-RELATED"/>
    <property type="match status" value="1"/>
</dbReference>
<dbReference type="Proteomes" id="UP001451303">
    <property type="component" value="Unassembled WGS sequence"/>
</dbReference>
<dbReference type="InterPro" id="IPR046347">
    <property type="entry name" value="bZIP_sf"/>
</dbReference>
<organism evidence="6 7">
    <name type="scientific">Neurospora intermedia</name>
    <dbReference type="NCBI Taxonomy" id="5142"/>
    <lineage>
        <taxon>Eukaryota</taxon>
        <taxon>Fungi</taxon>
        <taxon>Dikarya</taxon>
        <taxon>Ascomycota</taxon>
        <taxon>Pezizomycotina</taxon>
        <taxon>Sordariomycetes</taxon>
        <taxon>Sordariomycetidae</taxon>
        <taxon>Sordariales</taxon>
        <taxon>Sordariaceae</taxon>
        <taxon>Neurospora</taxon>
    </lineage>
</organism>
<dbReference type="InterPro" id="IPR023167">
    <property type="entry name" value="Yap1_redox_dom_sf"/>
</dbReference>
<dbReference type="PROSITE" id="PS00036">
    <property type="entry name" value="BZIP_BASIC"/>
    <property type="match status" value="1"/>
</dbReference>
<evidence type="ECO:0000256" key="3">
    <source>
        <dbReference type="ARBA" id="ARBA00023242"/>
    </source>
</evidence>
<sequence length="577" mass="63113">MTSTQNPLHNLVLTPQQQNLLFAALNSNKPINTQADLSGLSVMYNGASAQGLDPMGFQHTPNFGYDYGLDGQHDPNFDFNFDTGDQSHMTDDRSNAPSDSKSGSADVESPDKRSHPDDDEEENSEPKRREGEGKVAKKPGRKPLTTEPSSKRKAQNRAAQRAFRERKEKHLKDLETKVEELKKISETANHENEILRKKMEKMSNELNEYKKRLSLMTARPPMVSPRAMPFGNSFVSNLNDVNFQFEFPKFGGPLPGPQSATQTKKGTPVSPPLSSTGRLEQPTNGVSTGTTPNYGQIGLDTQTKEDLAHYSADLFTPQSARGEGANFSNRGTDSQYNAGAGTSTSSPSSCASNMGGASSSCGTSPEPLTHSPVGLKSVDTMATIGEEQPGVIGSGQPEFNTFGVDNPLNWLPQDNFQFDPQLFGDYREPQNNVLNNGFDDWLANDAFDADFLAPYNLPPTAPGLLPPQPEPESQPPKKDLIAQIDEVNASDDGVREQLDCNKIWDKLRSCSSVQNQEIDMDALCSDLQKKAKCSGYGAVVDEKEFKSILKKHLSPEAMARCEKDCEEKKARKAAATL</sequence>
<feature type="region of interest" description="Disordered" evidence="4">
    <location>
        <begin position="315"/>
        <end position="374"/>
    </location>
</feature>
<keyword evidence="3" id="KW-0539">Nucleus</keyword>
<protein>
    <submittedName>
        <fullName evidence="6">Transcription factor PAP1 domain-containing protein</fullName>
    </submittedName>
</protein>
<dbReference type="Pfam" id="PF08601">
    <property type="entry name" value="PAP1"/>
    <property type="match status" value="2"/>
</dbReference>
<dbReference type="Gene3D" id="1.10.238.100">
    <property type="entry name" value="YAP1 redox domain. Chain B"/>
    <property type="match status" value="1"/>
</dbReference>
<reference evidence="6 7" key="1">
    <citation type="submission" date="2023-09" db="EMBL/GenBank/DDBJ databases">
        <title>Multi-omics analysis of a traditional fermented food reveals byproduct-associated fungal strains for waste-to-food upcycling.</title>
        <authorList>
            <consortium name="Lawrence Berkeley National Laboratory"/>
            <person name="Rekdal V.M."/>
            <person name="Villalobos-Escobedo J.M."/>
            <person name="Rodriguez-Valeron N."/>
            <person name="Garcia M.O."/>
            <person name="Vasquez D.P."/>
            <person name="Damayanti I."/>
            <person name="Sorensen P.M."/>
            <person name="Baidoo E.E."/>
            <person name="De Carvalho A.C."/>
            <person name="Riley R."/>
            <person name="Lipzen A."/>
            <person name="He G."/>
            <person name="Yan M."/>
            <person name="Haridas S."/>
            <person name="Daum C."/>
            <person name="Yoshinaga Y."/>
            <person name="Ng V."/>
            <person name="Grigoriev I.V."/>
            <person name="Munk R."/>
            <person name="Nuraida L."/>
            <person name="Wijaya C.H."/>
            <person name="Morales P.-C."/>
            <person name="Keasling J.D."/>
        </authorList>
    </citation>
    <scope>NUCLEOTIDE SEQUENCE [LARGE SCALE GENOMIC DNA]</scope>
    <source>
        <strain evidence="6 7">FGSC 2613</strain>
    </source>
</reference>
<dbReference type="SMART" id="SM00338">
    <property type="entry name" value="BRLZ"/>
    <property type="match status" value="1"/>
</dbReference>
<dbReference type="SUPFAM" id="SSF111430">
    <property type="entry name" value="YAP1 redox domain"/>
    <property type="match status" value="1"/>
</dbReference>
<dbReference type="PROSITE" id="PS50217">
    <property type="entry name" value="BZIP"/>
    <property type="match status" value="1"/>
</dbReference>
<dbReference type="InterPro" id="IPR050936">
    <property type="entry name" value="AP-1-like"/>
</dbReference>
<gene>
    <name evidence="6" type="ORF">QR685DRAFT_444764</name>
</gene>
<feature type="compositionally biased region" description="Polar residues" evidence="4">
    <location>
        <begin position="326"/>
        <end position="337"/>
    </location>
</feature>
<feature type="region of interest" description="Disordered" evidence="4">
    <location>
        <begin position="458"/>
        <end position="477"/>
    </location>
</feature>
<dbReference type="Pfam" id="PF00170">
    <property type="entry name" value="bZIP_1"/>
    <property type="match status" value="1"/>
</dbReference>
<feature type="region of interest" description="Disordered" evidence="4">
    <location>
        <begin position="76"/>
        <end position="171"/>
    </location>
</feature>
<evidence type="ECO:0000256" key="1">
    <source>
        <dbReference type="ARBA" id="ARBA00004123"/>
    </source>
</evidence>
<feature type="compositionally biased region" description="Pro residues" evidence="4">
    <location>
        <begin position="458"/>
        <end position="474"/>
    </location>
</feature>
<evidence type="ECO:0000256" key="2">
    <source>
        <dbReference type="ARBA" id="ARBA00004496"/>
    </source>
</evidence>
<dbReference type="InterPro" id="IPR013910">
    <property type="entry name" value="TF_PAP1"/>
</dbReference>
<dbReference type="InterPro" id="IPR004827">
    <property type="entry name" value="bZIP"/>
</dbReference>
<proteinExistence type="predicted"/>
<accession>A0ABR3DBB3</accession>
<dbReference type="Gene3D" id="1.20.5.170">
    <property type="match status" value="1"/>
</dbReference>
<dbReference type="PANTHER" id="PTHR40621:SF6">
    <property type="entry name" value="AP-1-LIKE TRANSCRIPTION FACTOR YAP1-RELATED"/>
    <property type="match status" value="1"/>
</dbReference>
<feature type="compositionally biased region" description="Basic and acidic residues" evidence="4">
    <location>
        <begin position="124"/>
        <end position="135"/>
    </location>
</feature>
<dbReference type="SUPFAM" id="SSF57959">
    <property type="entry name" value="Leucine zipper domain"/>
    <property type="match status" value="1"/>
</dbReference>
<feature type="region of interest" description="Disordered" evidence="4">
    <location>
        <begin position="250"/>
        <end position="298"/>
    </location>
</feature>
<feature type="compositionally biased region" description="Basic and acidic residues" evidence="4">
    <location>
        <begin position="162"/>
        <end position="171"/>
    </location>
</feature>
<dbReference type="EMBL" id="JAVLET010000005">
    <property type="protein sequence ID" value="KAL0469974.1"/>
    <property type="molecule type" value="Genomic_DNA"/>
</dbReference>
<evidence type="ECO:0000313" key="6">
    <source>
        <dbReference type="EMBL" id="KAL0469974.1"/>
    </source>
</evidence>
<name>A0ABR3DBB3_NEUIN</name>
<comment type="caution">
    <text evidence="6">The sequence shown here is derived from an EMBL/GenBank/DDBJ whole genome shotgun (WGS) entry which is preliminary data.</text>
</comment>
<feature type="compositionally biased region" description="Low complexity" evidence="4">
    <location>
        <begin position="338"/>
        <end position="352"/>
    </location>
</feature>
<evidence type="ECO:0000256" key="4">
    <source>
        <dbReference type="SAM" id="MobiDB-lite"/>
    </source>
</evidence>
<evidence type="ECO:0000313" key="7">
    <source>
        <dbReference type="Proteomes" id="UP001451303"/>
    </source>
</evidence>
<feature type="compositionally biased region" description="Polar residues" evidence="4">
    <location>
        <begin position="272"/>
        <end position="294"/>
    </location>
</feature>
<comment type="subcellular location">
    <subcellularLocation>
        <location evidence="2">Cytoplasm</location>
    </subcellularLocation>
    <subcellularLocation>
        <location evidence="1">Nucleus</location>
    </subcellularLocation>
</comment>
<evidence type="ECO:0000259" key="5">
    <source>
        <dbReference type="PROSITE" id="PS50217"/>
    </source>
</evidence>